<name>A0A3B1CX56_9ZZZZ</name>
<evidence type="ECO:0000259" key="2">
    <source>
        <dbReference type="Pfam" id="PF13248"/>
    </source>
</evidence>
<sequence>MYCTDGFGYGYYWHYGNLLFMLTLLIGAAVLVSRLFMNSEKRVSDRSVAYHSAGIKNYCPSCGKIIKTDWAVCPYCETKLK</sequence>
<proteinExistence type="predicted"/>
<dbReference type="InterPro" id="IPR059113">
    <property type="entry name" value="Znf_ribbon"/>
</dbReference>
<organism evidence="3">
    <name type="scientific">hydrothermal vent metagenome</name>
    <dbReference type="NCBI Taxonomy" id="652676"/>
    <lineage>
        <taxon>unclassified sequences</taxon>
        <taxon>metagenomes</taxon>
        <taxon>ecological metagenomes</taxon>
    </lineage>
</organism>
<protein>
    <recommendedName>
        <fullName evidence="2">Putative zinc-ribbon domain-containing protein</fullName>
    </recommendedName>
</protein>
<gene>
    <name evidence="3" type="ORF">MNBD_IGNAVI01-518</name>
</gene>
<evidence type="ECO:0000256" key="1">
    <source>
        <dbReference type="SAM" id="Phobius"/>
    </source>
</evidence>
<accession>A0A3B1CX56</accession>
<dbReference type="AlphaFoldDB" id="A0A3B1CX56"/>
<dbReference type="EMBL" id="UOGD01000190">
    <property type="protein sequence ID" value="VAX21207.1"/>
    <property type="molecule type" value="Genomic_DNA"/>
</dbReference>
<feature type="transmembrane region" description="Helical" evidence="1">
    <location>
        <begin position="12"/>
        <end position="37"/>
    </location>
</feature>
<keyword evidence="1" id="KW-0472">Membrane</keyword>
<keyword evidence="1" id="KW-1133">Transmembrane helix</keyword>
<dbReference type="Pfam" id="PF13248">
    <property type="entry name" value="Zn_ribbon_3"/>
    <property type="match status" value="1"/>
</dbReference>
<evidence type="ECO:0000313" key="3">
    <source>
        <dbReference type="EMBL" id="VAX21207.1"/>
    </source>
</evidence>
<feature type="domain" description="Putative zinc-ribbon" evidence="2">
    <location>
        <begin position="56"/>
        <end position="80"/>
    </location>
</feature>
<reference evidence="3" key="1">
    <citation type="submission" date="2018-06" db="EMBL/GenBank/DDBJ databases">
        <authorList>
            <person name="Zhirakovskaya E."/>
        </authorList>
    </citation>
    <scope>NUCLEOTIDE SEQUENCE</scope>
</reference>
<keyword evidence="1" id="KW-0812">Transmembrane</keyword>